<proteinExistence type="predicted"/>
<keyword evidence="2" id="KW-1185">Reference proteome</keyword>
<organism evidence="1 2">
    <name type="scientific">Staphylococcus argenteus</name>
    <dbReference type="NCBI Taxonomy" id="985002"/>
    <lineage>
        <taxon>Bacteria</taxon>
        <taxon>Bacillati</taxon>
        <taxon>Bacillota</taxon>
        <taxon>Bacilli</taxon>
        <taxon>Bacillales</taxon>
        <taxon>Staphylococcaceae</taxon>
        <taxon>Staphylococcus</taxon>
    </lineage>
</organism>
<accession>A0A7U7JU87</accession>
<protein>
    <submittedName>
        <fullName evidence="1">Uncharacterized protein</fullName>
    </submittedName>
</protein>
<gene>
    <name evidence="1" type="ORF">BN1326_60389</name>
</gene>
<evidence type="ECO:0000313" key="2">
    <source>
        <dbReference type="Proteomes" id="UP000236509"/>
    </source>
</evidence>
<evidence type="ECO:0000313" key="1">
    <source>
        <dbReference type="EMBL" id="CRI26873.1"/>
    </source>
</evidence>
<sequence length="56" mass="6644">MTTFYRHVIFLCHFKVEPQFIFVALDILKHFIILCATVNYPVCIVINSVHQVFFNL</sequence>
<dbReference type="AlphaFoldDB" id="A0A7U7JU87"/>
<comment type="caution">
    <text evidence="1">The sequence shown here is derived from an EMBL/GenBank/DDBJ whole genome shotgun (WGS) entry which is preliminary data.</text>
</comment>
<dbReference type="EMBL" id="CVOU01000018">
    <property type="protein sequence ID" value="CRI26873.1"/>
    <property type="molecule type" value="Genomic_DNA"/>
</dbReference>
<dbReference type="Proteomes" id="UP000236509">
    <property type="component" value="Unassembled WGS sequence"/>
</dbReference>
<name>A0A7U7JU87_9STAP</name>
<reference evidence="1 2" key="1">
    <citation type="submission" date="2015-04" db="EMBL/GenBank/DDBJ databases">
        <authorList>
            <person name="Cao L."/>
            <person name="Gao C.H."/>
        </authorList>
    </citation>
    <scope>NUCLEOTIDE SEQUENCE [LARGE SCALE GENOMIC DNA]</scope>
    <source>
        <strain evidence="1 2">SH3</strain>
    </source>
</reference>